<evidence type="ECO:0000256" key="3">
    <source>
        <dbReference type="ARBA" id="ARBA00007971"/>
    </source>
</evidence>
<keyword evidence="8 9" id="KW-0975">Bacterial flagellum</keyword>
<keyword evidence="14" id="KW-0282">Flagellum</keyword>
<dbReference type="NCBIfam" id="TIGR00206">
    <property type="entry name" value="fliF"/>
    <property type="match status" value="1"/>
</dbReference>
<dbReference type="GO" id="GO:0009431">
    <property type="term" value="C:bacterial-type flagellum basal body, MS ring"/>
    <property type="evidence" value="ECO:0007669"/>
    <property type="project" value="InterPro"/>
</dbReference>
<dbReference type="OrthoDB" id="9807026at2"/>
<organism evidence="14 15">
    <name type="scientific">Alterirhizorhabdus solaris</name>
    <dbReference type="NCBI Taxonomy" id="2529389"/>
    <lineage>
        <taxon>Bacteria</taxon>
        <taxon>Pseudomonadati</taxon>
        <taxon>Pseudomonadota</taxon>
        <taxon>Alphaproteobacteria</taxon>
        <taxon>Sphingomonadales</taxon>
        <taxon>Rhizorhabdaceae</taxon>
        <taxon>Alterirhizorhabdus</taxon>
    </lineage>
</organism>
<accession>A0A558R1D1</accession>
<dbReference type="GO" id="GO:0003774">
    <property type="term" value="F:cytoskeletal motor activity"/>
    <property type="evidence" value="ECO:0007669"/>
    <property type="project" value="InterPro"/>
</dbReference>
<dbReference type="PIRSF" id="PIRSF004862">
    <property type="entry name" value="FliF"/>
    <property type="match status" value="1"/>
</dbReference>
<proteinExistence type="inferred from homology"/>
<dbReference type="InterPro" id="IPR013556">
    <property type="entry name" value="Flag_M-ring_C"/>
</dbReference>
<dbReference type="InterPro" id="IPR045851">
    <property type="entry name" value="AMP-bd_C_sf"/>
</dbReference>
<dbReference type="GO" id="GO:0005886">
    <property type="term" value="C:plasma membrane"/>
    <property type="evidence" value="ECO:0007669"/>
    <property type="project" value="UniProtKB-SubCell"/>
</dbReference>
<dbReference type="InterPro" id="IPR043427">
    <property type="entry name" value="YscJ/FliF"/>
</dbReference>
<comment type="similarity">
    <text evidence="3 9">Belongs to the FliF family.</text>
</comment>
<keyword evidence="15" id="KW-1185">Reference proteome</keyword>
<comment type="subcellular location">
    <subcellularLocation>
        <location evidence="1 9">Bacterial flagellum basal body</location>
    </subcellularLocation>
    <subcellularLocation>
        <location evidence="2">Cell membrane</location>
        <topology evidence="2">Multi-pass membrane protein</topology>
    </subcellularLocation>
</comment>
<protein>
    <recommendedName>
        <fullName evidence="9">Flagellar M-ring protein</fullName>
    </recommendedName>
</protein>
<evidence type="ECO:0000256" key="2">
    <source>
        <dbReference type="ARBA" id="ARBA00004651"/>
    </source>
</evidence>
<dbReference type="Gene3D" id="3.30.300.30">
    <property type="match status" value="1"/>
</dbReference>
<dbReference type="AlphaFoldDB" id="A0A558R1D1"/>
<keyword evidence="6 11" id="KW-1133">Transmembrane helix</keyword>
<evidence type="ECO:0000256" key="6">
    <source>
        <dbReference type="ARBA" id="ARBA00022989"/>
    </source>
</evidence>
<dbReference type="InterPro" id="IPR006182">
    <property type="entry name" value="FliF_N_dom"/>
</dbReference>
<keyword evidence="5 11" id="KW-0812">Transmembrane</keyword>
<dbReference type="Proteomes" id="UP000318681">
    <property type="component" value="Unassembled WGS sequence"/>
</dbReference>
<evidence type="ECO:0000259" key="12">
    <source>
        <dbReference type="Pfam" id="PF01514"/>
    </source>
</evidence>
<comment type="caution">
    <text evidence="14">The sequence shown here is derived from an EMBL/GenBank/DDBJ whole genome shotgun (WGS) entry which is preliminary data.</text>
</comment>
<evidence type="ECO:0000256" key="9">
    <source>
        <dbReference type="PIRNR" id="PIRNR004862"/>
    </source>
</evidence>
<dbReference type="PRINTS" id="PR01009">
    <property type="entry name" value="FLGMRINGFLIF"/>
</dbReference>
<reference evidence="14 15" key="1">
    <citation type="submission" date="2019-07" db="EMBL/GenBank/DDBJ databases">
        <title>Sphingomonas solaris sp. nov., isolated from a solar panel from Boston, Massachusetts.</title>
        <authorList>
            <person name="Tanner K."/>
            <person name="Pascual J."/>
            <person name="Mancuso C."/>
            <person name="Pereto J."/>
            <person name="Khalil A."/>
            <person name="Vilanova C."/>
        </authorList>
    </citation>
    <scope>NUCLEOTIDE SEQUENCE [LARGE SCALE GENOMIC DNA]</scope>
    <source>
        <strain evidence="14 15">R4DWN</strain>
    </source>
</reference>
<comment type="function">
    <text evidence="9">The M ring may be actively involved in energy transduction.</text>
</comment>
<feature type="transmembrane region" description="Helical" evidence="11">
    <location>
        <begin position="47"/>
        <end position="66"/>
    </location>
</feature>
<feature type="region of interest" description="Disordered" evidence="10">
    <location>
        <begin position="314"/>
        <end position="371"/>
    </location>
</feature>
<keyword evidence="7 11" id="KW-0472">Membrane</keyword>
<feature type="domain" description="Flagellar M-ring N-terminal" evidence="12">
    <location>
        <begin position="67"/>
        <end position="241"/>
    </location>
</feature>
<gene>
    <name evidence="14" type="primary">fliF</name>
    <name evidence="14" type="ORF">FOY91_12820</name>
</gene>
<evidence type="ECO:0000256" key="8">
    <source>
        <dbReference type="ARBA" id="ARBA00023143"/>
    </source>
</evidence>
<feature type="domain" description="Flagellar M-ring C-terminal" evidence="13">
    <location>
        <begin position="274"/>
        <end position="446"/>
    </location>
</feature>
<dbReference type="Pfam" id="PF08345">
    <property type="entry name" value="YscJ_FliF_C"/>
    <property type="match status" value="1"/>
</dbReference>
<dbReference type="EMBL" id="VNIM01000051">
    <property type="protein sequence ID" value="TVV73169.1"/>
    <property type="molecule type" value="Genomic_DNA"/>
</dbReference>
<name>A0A558R1D1_9SPHN</name>
<keyword evidence="4" id="KW-1003">Cell membrane</keyword>
<dbReference type="PANTHER" id="PTHR30046:SF0">
    <property type="entry name" value="FLAGELLAR M-RING PROTEIN"/>
    <property type="match status" value="1"/>
</dbReference>
<sequence length="574" mass="59142">MADLIATADAASPGRALIPSPVAGGGAGAVLTRVKAFAAQPAVAKSLPMVGLIALLGIAALAWFLFSQPPQRDLFRGLADNDKAAVAEALTGAGIKYTLDRETGTLTVADDQFYQAKMMLAQAGLPKAAPDGDAMISSLPLGASRAVEGERLRGAREMDLARTIEQIDAVQKARVHLAMEQPSVFLRDRTAPAASVMLTLMGGRTLSDAQVGAMQHLVASSVPGLSPDAVSIVDQTGRLLSRDGGDSGSDASERQIAIQAKTEARYLASLNKLLTPLLGEGNFTAEVHTDLDFAEVQATRESYPKDAAAVRAETGGWTKNGGPDGPDAVGGIPGALSNQAPPAAQVAAAPGGTTTPTAPGAPAAATGEAAKTTEQYNRTFELGREVSVTKNPVGTVRRLSVAVALKDPAKGKRTPAELAQLEALIKGAVGFDQQRGDVIAVSARKFADAAPEDAGKWWDAPWVGLLARNLSALLIAALLVFGLGRPLMKRRAAAAAAAKVEAAETRATTAKDIATAISTETQVAGGAVTLEMIEAAPGYTARADLIRNFVRQDPARAALVVRDLIRADAAPGDA</sequence>
<evidence type="ECO:0000313" key="14">
    <source>
        <dbReference type="EMBL" id="TVV73169.1"/>
    </source>
</evidence>
<evidence type="ECO:0000256" key="7">
    <source>
        <dbReference type="ARBA" id="ARBA00023136"/>
    </source>
</evidence>
<dbReference type="Pfam" id="PF01514">
    <property type="entry name" value="YscJ_FliF"/>
    <property type="match status" value="1"/>
</dbReference>
<evidence type="ECO:0000313" key="15">
    <source>
        <dbReference type="Proteomes" id="UP000318681"/>
    </source>
</evidence>
<feature type="compositionally biased region" description="Low complexity" evidence="10">
    <location>
        <begin position="340"/>
        <end position="371"/>
    </location>
</feature>
<evidence type="ECO:0000256" key="10">
    <source>
        <dbReference type="SAM" id="MobiDB-lite"/>
    </source>
</evidence>
<evidence type="ECO:0000259" key="13">
    <source>
        <dbReference type="Pfam" id="PF08345"/>
    </source>
</evidence>
<dbReference type="InterPro" id="IPR000067">
    <property type="entry name" value="FlgMring_FliF"/>
</dbReference>
<dbReference type="PANTHER" id="PTHR30046">
    <property type="entry name" value="FLAGELLAR M-RING PROTEIN"/>
    <property type="match status" value="1"/>
</dbReference>
<keyword evidence="14" id="KW-0966">Cell projection</keyword>
<evidence type="ECO:0000256" key="1">
    <source>
        <dbReference type="ARBA" id="ARBA00004117"/>
    </source>
</evidence>
<dbReference type="GO" id="GO:0071973">
    <property type="term" value="P:bacterial-type flagellum-dependent cell motility"/>
    <property type="evidence" value="ECO:0007669"/>
    <property type="project" value="InterPro"/>
</dbReference>
<evidence type="ECO:0000256" key="11">
    <source>
        <dbReference type="SAM" id="Phobius"/>
    </source>
</evidence>
<keyword evidence="14" id="KW-0969">Cilium</keyword>
<evidence type="ECO:0000256" key="5">
    <source>
        <dbReference type="ARBA" id="ARBA00022692"/>
    </source>
</evidence>
<dbReference type="RefSeq" id="WP_145152480.1">
    <property type="nucleotide sequence ID" value="NZ_VNIM01000051.1"/>
</dbReference>
<evidence type="ECO:0000256" key="4">
    <source>
        <dbReference type="ARBA" id="ARBA00022475"/>
    </source>
</evidence>